<dbReference type="EMBL" id="BK032666">
    <property type="protein sequence ID" value="DAF53920.1"/>
    <property type="molecule type" value="Genomic_DNA"/>
</dbReference>
<proteinExistence type="predicted"/>
<accession>A0A8S5SSJ6</accession>
<sequence length="32" mass="3522">MIFSNSIKVISFPPPLESILSCPLLFCLLSLV</sequence>
<reference evidence="1" key="1">
    <citation type="journal article" date="2021" name="Proc. Natl. Acad. Sci. U.S.A.">
        <title>A Catalog of Tens of Thousands of Viruses from Human Metagenomes Reveals Hidden Associations with Chronic Diseases.</title>
        <authorList>
            <person name="Tisza M.J."/>
            <person name="Buck C.B."/>
        </authorList>
    </citation>
    <scope>NUCLEOTIDE SEQUENCE</scope>
    <source>
        <strain evidence="1">Ct2Qy24</strain>
    </source>
</reference>
<name>A0A8S5SSJ6_9CAUD</name>
<organism evidence="1">
    <name type="scientific">Myoviridae sp. ct2Qy24</name>
    <dbReference type="NCBI Taxonomy" id="2827656"/>
    <lineage>
        <taxon>Viruses</taxon>
        <taxon>Duplodnaviria</taxon>
        <taxon>Heunggongvirae</taxon>
        <taxon>Uroviricota</taxon>
        <taxon>Caudoviricetes</taxon>
    </lineage>
</organism>
<protein>
    <submittedName>
        <fullName evidence="1">Uncharacterized protein</fullName>
    </submittedName>
</protein>
<evidence type="ECO:0000313" key="1">
    <source>
        <dbReference type="EMBL" id="DAF53920.1"/>
    </source>
</evidence>